<proteinExistence type="predicted"/>
<accession>A0A1B8GUY9</accession>
<dbReference type="GeneID" id="28835528"/>
<dbReference type="EMBL" id="KV460211">
    <property type="protein sequence ID" value="OBT99655.1"/>
    <property type="molecule type" value="Genomic_DNA"/>
</dbReference>
<keyword evidence="2" id="KW-1185">Reference proteome</keyword>
<organism evidence="1 2">
    <name type="scientific">Pseudogymnoascus verrucosus</name>
    <dbReference type="NCBI Taxonomy" id="342668"/>
    <lineage>
        <taxon>Eukaryota</taxon>
        <taxon>Fungi</taxon>
        <taxon>Dikarya</taxon>
        <taxon>Ascomycota</taxon>
        <taxon>Pezizomycotina</taxon>
        <taxon>Leotiomycetes</taxon>
        <taxon>Thelebolales</taxon>
        <taxon>Thelebolaceae</taxon>
        <taxon>Pseudogymnoascus</taxon>
    </lineage>
</organism>
<protein>
    <submittedName>
        <fullName evidence="1">Uncharacterized protein</fullName>
    </submittedName>
</protein>
<name>A0A1B8GUY9_9PEZI</name>
<evidence type="ECO:0000313" key="1">
    <source>
        <dbReference type="EMBL" id="OBT99655.1"/>
    </source>
</evidence>
<sequence>MDCPDIPPTPLERELWVKVLQTPDQITEAERLVILRQPDLATQVANSLKVSGLTLEQLQNKALTSPESMTSEECRLVLDRYHIWSPQEATANSILRWGHEDLMAHIKARHAIATSRDNAVLLAASVRSNVFAAAKRKEIQASMKKYADDMNRPCKWVRNLINPSMSWSEQTGRWGFVIFRDSAIDCDSNSDSWDRFLSVMDSCVDESLRQMVGGTAIILTKEFILADEPVSENNPEILRSIFQQRLAEEAVLNPRVPSNTFLLVTPEVVDACINTSTPWIWAYDAKFIPSATPPPVSASGTEHYEGRLRVSLYTLFTWFYAVRSEELYNMALFWEKAQNQGQVWSVATQSGIYHHPFVLLEKGSSYPFNTYELDNGP</sequence>
<dbReference type="AlphaFoldDB" id="A0A1B8GUY9"/>
<gene>
    <name evidence="1" type="ORF">VE01_02142</name>
</gene>
<dbReference type="Proteomes" id="UP000091956">
    <property type="component" value="Unassembled WGS sequence"/>
</dbReference>
<reference evidence="1 2" key="1">
    <citation type="submission" date="2016-03" db="EMBL/GenBank/DDBJ databases">
        <title>Comparative genomics of Pseudogymnoascus destructans, the fungus causing white-nose syndrome of bats.</title>
        <authorList>
            <person name="Palmer J.M."/>
            <person name="Drees K.P."/>
            <person name="Foster J.T."/>
            <person name="Lindner D.L."/>
        </authorList>
    </citation>
    <scope>NUCLEOTIDE SEQUENCE [LARGE SCALE GENOMIC DNA]</scope>
    <source>
        <strain evidence="1 2">UAMH 10579</strain>
    </source>
</reference>
<evidence type="ECO:0000313" key="2">
    <source>
        <dbReference type="Proteomes" id="UP000091956"/>
    </source>
</evidence>
<reference evidence="2" key="2">
    <citation type="journal article" date="2018" name="Nat. Commun.">
        <title>Extreme sensitivity to ultraviolet light in the fungal pathogen causing white-nose syndrome of bats.</title>
        <authorList>
            <person name="Palmer J.M."/>
            <person name="Drees K.P."/>
            <person name="Foster J.T."/>
            <person name="Lindner D.L."/>
        </authorList>
    </citation>
    <scope>NUCLEOTIDE SEQUENCE [LARGE SCALE GENOMIC DNA]</scope>
    <source>
        <strain evidence="2">UAMH 10579</strain>
    </source>
</reference>
<dbReference type="RefSeq" id="XP_018133388.1">
    <property type="nucleotide sequence ID" value="XM_018271653.2"/>
</dbReference>